<evidence type="ECO:0000256" key="1">
    <source>
        <dbReference type="ARBA" id="ARBA00023015"/>
    </source>
</evidence>
<dbReference type="SUPFAM" id="SSF46689">
    <property type="entry name" value="Homeodomain-like"/>
    <property type="match status" value="1"/>
</dbReference>
<dbReference type="InterPro" id="IPR036271">
    <property type="entry name" value="Tet_transcr_reg_TetR-rel_C_sf"/>
</dbReference>
<accession>A0A7Y0FUE1</accession>
<comment type="caution">
    <text evidence="6">The sequence shown here is derived from an EMBL/GenBank/DDBJ whole genome shotgun (WGS) entry which is preliminary data.</text>
</comment>
<keyword evidence="3" id="KW-0804">Transcription</keyword>
<dbReference type="Gene3D" id="1.10.357.10">
    <property type="entry name" value="Tetracycline Repressor, domain 2"/>
    <property type="match status" value="1"/>
</dbReference>
<feature type="domain" description="HTH tetR-type" evidence="5">
    <location>
        <begin position="17"/>
        <end position="77"/>
    </location>
</feature>
<dbReference type="Pfam" id="PF14246">
    <property type="entry name" value="TetR_C_7"/>
    <property type="match status" value="1"/>
</dbReference>
<proteinExistence type="predicted"/>
<reference evidence="6 7" key="1">
    <citation type="submission" date="2020-04" db="EMBL/GenBank/DDBJ databases">
        <title>Rhizobium sp. S-51 isolated from soil.</title>
        <authorList>
            <person name="Dahal R.H."/>
        </authorList>
    </citation>
    <scope>NUCLEOTIDE SEQUENCE [LARGE SCALE GENOMIC DNA]</scope>
    <source>
        <strain evidence="6 7">S-51</strain>
    </source>
</reference>
<name>A0A7Y0FUE1_9HYPH</name>
<dbReference type="GO" id="GO:0003700">
    <property type="term" value="F:DNA-binding transcription factor activity"/>
    <property type="evidence" value="ECO:0007669"/>
    <property type="project" value="TreeGrafter"/>
</dbReference>
<dbReference type="PANTHER" id="PTHR30055">
    <property type="entry name" value="HTH-TYPE TRANSCRIPTIONAL REGULATOR RUTR"/>
    <property type="match status" value="1"/>
</dbReference>
<dbReference type="InterPro" id="IPR009057">
    <property type="entry name" value="Homeodomain-like_sf"/>
</dbReference>
<evidence type="ECO:0000259" key="5">
    <source>
        <dbReference type="PROSITE" id="PS50977"/>
    </source>
</evidence>
<evidence type="ECO:0000313" key="6">
    <source>
        <dbReference type="EMBL" id="NML72765.1"/>
    </source>
</evidence>
<dbReference type="PROSITE" id="PS50977">
    <property type="entry name" value="HTH_TETR_2"/>
    <property type="match status" value="1"/>
</dbReference>
<sequence length="217" mass="23757">MSTGPLTVGRPPSLAEEERKALILQAAERVFDALGYGDATMEEVARACGMAKKTLYKFFPDKAALFGALIDSHDILTVSEARPAGEVRGQGEAGNRASRLRRLLEELAAFILSPRQLTLTRLVIAEATKSPELAERFYRECVEKTQGYVVRELEADFPGFADNIDQARVIADVFVGSTLGTVHIRALMLNADHAALKEELSVRLDMATGMMERFLAG</sequence>
<evidence type="ECO:0000256" key="4">
    <source>
        <dbReference type="PROSITE-ProRule" id="PRU00335"/>
    </source>
</evidence>
<dbReference type="Proteomes" id="UP000541470">
    <property type="component" value="Unassembled WGS sequence"/>
</dbReference>
<dbReference type="InterPro" id="IPR001647">
    <property type="entry name" value="HTH_TetR"/>
</dbReference>
<dbReference type="PANTHER" id="PTHR30055:SF234">
    <property type="entry name" value="HTH-TYPE TRANSCRIPTIONAL REGULATOR BETI"/>
    <property type="match status" value="1"/>
</dbReference>
<feature type="DNA-binding region" description="H-T-H motif" evidence="4">
    <location>
        <begin position="40"/>
        <end position="59"/>
    </location>
</feature>
<keyword evidence="2 4" id="KW-0238">DNA-binding</keyword>
<dbReference type="InterPro" id="IPR050109">
    <property type="entry name" value="HTH-type_TetR-like_transc_reg"/>
</dbReference>
<evidence type="ECO:0000256" key="3">
    <source>
        <dbReference type="ARBA" id="ARBA00023163"/>
    </source>
</evidence>
<evidence type="ECO:0000313" key="7">
    <source>
        <dbReference type="Proteomes" id="UP000541470"/>
    </source>
</evidence>
<dbReference type="EMBL" id="JABBGK010000001">
    <property type="protein sequence ID" value="NML72765.1"/>
    <property type="molecule type" value="Genomic_DNA"/>
</dbReference>
<dbReference type="GO" id="GO:0000976">
    <property type="term" value="F:transcription cis-regulatory region binding"/>
    <property type="evidence" value="ECO:0007669"/>
    <property type="project" value="TreeGrafter"/>
</dbReference>
<keyword evidence="7" id="KW-1185">Reference proteome</keyword>
<dbReference type="Pfam" id="PF00440">
    <property type="entry name" value="TetR_N"/>
    <property type="match status" value="1"/>
</dbReference>
<gene>
    <name evidence="6" type="ORF">HHL25_01370</name>
</gene>
<protein>
    <submittedName>
        <fullName evidence="6">TetR/AcrR family transcriptional regulator</fullName>
    </submittedName>
</protein>
<dbReference type="AlphaFoldDB" id="A0A7Y0FUE1"/>
<organism evidence="6 7">
    <name type="scientific">Rhizobium terricola</name>
    <dbReference type="NCBI Taxonomy" id="2728849"/>
    <lineage>
        <taxon>Bacteria</taxon>
        <taxon>Pseudomonadati</taxon>
        <taxon>Pseudomonadota</taxon>
        <taxon>Alphaproteobacteria</taxon>
        <taxon>Hyphomicrobiales</taxon>
        <taxon>Rhizobiaceae</taxon>
        <taxon>Rhizobium/Agrobacterium group</taxon>
        <taxon>Rhizobium</taxon>
    </lineage>
</organism>
<evidence type="ECO:0000256" key="2">
    <source>
        <dbReference type="ARBA" id="ARBA00023125"/>
    </source>
</evidence>
<dbReference type="RefSeq" id="WP_169586526.1">
    <property type="nucleotide sequence ID" value="NZ_JABBGK010000001.1"/>
</dbReference>
<dbReference type="InterPro" id="IPR039536">
    <property type="entry name" value="TetR_C_Proteobacteria"/>
</dbReference>
<dbReference type="SUPFAM" id="SSF48498">
    <property type="entry name" value="Tetracyclin repressor-like, C-terminal domain"/>
    <property type="match status" value="1"/>
</dbReference>
<keyword evidence="1" id="KW-0805">Transcription regulation</keyword>
<dbReference type="PRINTS" id="PR00455">
    <property type="entry name" value="HTHTETR"/>
</dbReference>